<protein>
    <recommendedName>
        <fullName evidence="2">Sulfatase N-terminal domain-containing protein</fullName>
    </recommendedName>
</protein>
<dbReference type="PANTHER" id="PTHR10151">
    <property type="entry name" value="ECTONUCLEOTIDE PYROPHOSPHATASE/PHOSPHODIESTERASE"/>
    <property type="match status" value="1"/>
</dbReference>
<proteinExistence type="predicted"/>
<dbReference type="GO" id="GO:0016787">
    <property type="term" value="F:hydrolase activity"/>
    <property type="evidence" value="ECO:0007669"/>
    <property type="project" value="UniProtKB-ARBA"/>
</dbReference>
<dbReference type="SUPFAM" id="SSF53649">
    <property type="entry name" value="Alkaline phosphatase-like"/>
    <property type="match status" value="1"/>
</dbReference>
<dbReference type="Pfam" id="PF01663">
    <property type="entry name" value="Phosphodiest"/>
    <property type="match status" value="1"/>
</dbReference>
<dbReference type="EMBL" id="UINC01056199">
    <property type="protein sequence ID" value="SVB75947.1"/>
    <property type="molecule type" value="Genomic_DNA"/>
</dbReference>
<evidence type="ECO:0000313" key="1">
    <source>
        <dbReference type="EMBL" id="SVB75947.1"/>
    </source>
</evidence>
<dbReference type="Gene3D" id="3.40.720.10">
    <property type="entry name" value="Alkaline Phosphatase, subunit A"/>
    <property type="match status" value="1"/>
</dbReference>
<dbReference type="PANTHER" id="PTHR10151:SF120">
    <property type="entry name" value="BIS(5'-ADENOSYL)-TRIPHOSPHATASE"/>
    <property type="match status" value="1"/>
</dbReference>
<evidence type="ECO:0008006" key="2">
    <source>
        <dbReference type="Google" id="ProtNLM"/>
    </source>
</evidence>
<sequence length="364" mass="41174">NPAGVFSFLNRGLGLTQNRTLLHKSWYWFYAHYTGHWQAVDDAAWRHIEKAANGGSDFIFAVLPAVDEYSHHTHPFSEVTREAYRKVDQGFGRLVDQLHRRNMLDDTLFVLSSDHGLTTTHTHFELWRYLDECGLKTVYYPKILQRGCNAASMISGNGMSQVYLKFGDTWNLRPTYQDICDGLVGDGNLIDDLVNQEAVDLVAVRNGNGGVIACSRSGRAEILARDGLVHYHPIEGDPFGYEPLVPWMTMDESLGATFDTDYPDAPYQLLTLMQSPRCGDMIISARKGYDLRKLYEHPEHHASHGSLHRDHMHVPLMINAEVHRPYVRTMDVFTSMVELMGHSSQEMIDGQSFVAPIYAQGVDA</sequence>
<reference evidence="1" key="1">
    <citation type="submission" date="2018-05" db="EMBL/GenBank/DDBJ databases">
        <authorList>
            <person name="Lanie J.A."/>
            <person name="Ng W.-L."/>
            <person name="Kazmierczak K.M."/>
            <person name="Andrzejewski T.M."/>
            <person name="Davidsen T.M."/>
            <person name="Wayne K.J."/>
            <person name="Tettelin H."/>
            <person name="Glass J.I."/>
            <person name="Rusch D."/>
            <person name="Podicherti R."/>
            <person name="Tsui H.-C.T."/>
            <person name="Winkler M.E."/>
        </authorList>
    </citation>
    <scope>NUCLEOTIDE SEQUENCE</scope>
</reference>
<dbReference type="InterPro" id="IPR017850">
    <property type="entry name" value="Alkaline_phosphatase_core_sf"/>
</dbReference>
<accession>A0A382GMT1</accession>
<organism evidence="1">
    <name type="scientific">marine metagenome</name>
    <dbReference type="NCBI Taxonomy" id="408172"/>
    <lineage>
        <taxon>unclassified sequences</taxon>
        <taxon>metagenomes</taxon>
        <taxon>ecological metagenomes</taxon>
    </lineage>
</organism>
<dbReference type="InterPro" id="IPR002591">
    <property type="entry name" value="Phosphodiest/P_Trfase"/>
</dbReference>
<dbReference type="AlphaFoldDB" id="A0A382GMT1"/>
<name>A0A382GMT1_9ZZZZ</name>
<feature type="non-terminal residue" evidence="1">
    <location>
        <position position="1"/>
    </location>
</feature>
<gene>
    <name evidence="1" type="ORF">METZ01_LOCUS228801</name>
</gene>